<comment type="similarity">
    <text evidence="2">Belongs to the class-I pyridoxal-phosphate-dependent aminotransferase family.</text>
</comment>
<dbReference type="AlphaFoldDB" id="X1V9R4"/>
<dbReference type="GO" id="GO:0030170">
    <property type="term" value="F:pyridoxal phosphate binding"/>
    <property type="evidence" value="ECO:0007669"/>
    <property type="project" value="InterPro"/>
</dbReference>
<evidence type="ECO:0000256" key="3">
    <source>
        <dbReference type="ARBA" id="ARBA00022576"/>
    </source>
</evidence>
<dbReference type="PANTHER" id="PTHR46383:SF1">
    <property type="entry name" value="ASPARTATE AMINOTRANSFERASE"/>
    <property type="match status" value="1"/>
</dbReference>
<evidence type="ECO:0000256" key="1">
    <source>
        <dbReference type="ARBA" id="ARBA00001933"/>
    </source>
</evidence>
<evidence type="ECO:0000256" key="2">
    <source>
        <dbReference type="ARBA" id="ARBA00007441"/>
    </source>
</evidence>
<dbReference type="Gene3D" id="3.40.640.10">
    <property type="entry name" value="Type I PLP-dependent aspartate aminotransferase-like (Major domain)"/>
    <property type="match status" value="1"/>
</dbReference>
<name>X1V9R4_9ZZZZ</name>
<evidence type="ECO:0000256" key="5">
    <source>
        <dbReference type="ARBA" id="ARBA00022898"/>
    </source>
</evidence>
<feature type="non-terminal residue" evidence="7">
    <location>
        <position position="1"/>
    </location>
</feature>
<comment type="caution">
    <text evidence="7">The sequence shown here is derived from an EMBL/GenBank/DDBJ whole genome shotgun (WGS) entry which is preliminary data.</text>
</comment>
<dbReference type="EMBL" id="BARW01017521">
    <property type="protein sequence ID" value="GAJ02280.1"/>
    <property type="molecule type" value="Genomic_DNA"/>
</dbReference>
<protein>
    <recommendedName>
        <fullName evidence="6">Aminotransferase class I/classII large domain-containing protein</fullName>
    </recommendedName>
</protein>
<dbReference type="Gene3D" id="3.90.1150.100">
    <property type="match status" value="1"/>
</dbReference>
<comment type="cofactor">
    <cofactor evidence="1">
        <name>pyridoxal 5'-phosphate</name>
        <dbReference type="ChEBI" id="CHEBI:597326"/>
    </cofactor>
</comment>
<dbReference type="GO" id="GO:0006520">
    <property type="term" value="P:amino acid metabolic process"/>
    <property type="evidence" value="ECO:0007669"/>
    <property type="project" value="InterPro"/>
</dbReference>
<dbReference type="InterPro" id="IPR015421">
    <property type="entry name" value="PyrdxlP-dep_Trfase_major"/>
</dbReference>
<accession>X1V9R4</accession>
<feature type="domain" description="Aminotransferase class I/classII large" evidence="6">
    <location>
        <begin position="1"/>
        <end position="214"/>
    </location>
</feature>
<dbReference type="PANTHER" id="PTHR46383">
    <property type="entry name" value="ASPARTATE AMINOTRANSFERASE"/>
    <property type="match status" value="1"/>
</dbReference>
<dbReference type="Pfam" id="PF00155">
    <property type="entry name" value="Aminotran_1_2"/>
    <property type="match status" value="1"/>
</dbReference>
<dbReference type="CDD" id="cd00609">
    <property type="entry name" value="AAT_like"/>
    <property type="match status" value="1"/>
</dbReference>
<keyword evidence="3" id="KW-0032">Aminotransferase</keyword>
<dbReference type="InterPro" id="IPR015424">
    <property type="entry name" value="PyrdxlP-dep_Trfase"/>
</dbReference>
<proteinExistence type="inferred from homology"/>
<evidence type="ECO:0000313" key="7">
    <source>
        <dbReference type="EMBL" id="GAJ02280.1"/>
    </source>
</evidence>
<dbReference type="InterPro" id="IPR050596">
    <property type="entry name" value="AspAT/PAT-like"/>
</dbReference>
<sequence>DGIPRLKKATASFVKAFLNIDVKPQNCIPTVGAMHGGFIAQAISGRRFKEANTILFLDPGFPVNKLQTKFLGLKSDSIDLYNNRGPQLVKKLEKKLSTGKISAVLWSSPNNPTWLCLKDDELNGIGKLLTKYDVVGIEDSAYFGMDFRFDYGVPGEPPYPPTVANYTDNYIIIISSSKMFSYAGQRIAVSVISPKLAKKKYANLKKYYSTKSFGHAFVRGGIYPTTAGVPQSPQHALSALFEASCKGKYDYLSIVRTYGERAKNAKVIFLSNGFELLYDK</sequence>
<dbReference type="InterPro" id="IPR004839">
    <property type="entry name" value="Aminotransferase_I/II_large"/>
</dbReference>
<gene>
    <name evidence="7" type="ORF">S12H4_30240</name>
</gene>
<evidence type="ECO:0000256" key="4">
    <source>
        <dbReference type="ARBA" id="ARBA00022679"/>
    </source>
</evidence>
<dbReference type="SUPFAM" id="SSF53383">
    <property type="entry name" value="PLP-dependent transferases"/>
    <property type="match status" value="1"/>
</dbReference>
<feature type="non-terminal residue" evidence="7">
    <location>
        <position position="280"/>
    </location>
</feature>
<reference evidence="7" key="1">
    <citation type="journal article" date="2014" name="Front. Microbiol.">
        <title>High frequency of phylogenetically diverse reductive dehalogenase-homologous genes in deep subseafloor sedimentary metagenomes.</title>
        <authorList>
            <person name="Kawai M."/>
            <person name="Futagami T."/>
            <person name="Toyoda A."/>
            <person name="Takaki Y."/>
            <person name="Nishi S."/>
            <person name="Hori S."/>
            <person name="Arai W."/>
            <person name="Tsubouchi T."/>
            <person name="Morono Y."/>
            <person name="Uchiyama I."/>
            <person name="Ito T."/>
            <person name="Fujiyama A."/>
            <person name="Inagaki F."/>
            <person name="Takami H."/>
        </authorList>
    </citation>
    <scope>NUCLEOTIDE SEQUENCE</scope>
    <source>
        <strain evidence="7">Expedition CK06-06</strain>
    </source>
</reference>
<organism evidence="7">
    <name type="scientific">marine sediment metagenome</name>
    <dbReference type="NCBI Taxonomy" id="412755"/>
    <lineage>
        <taxon>unclassified sequences</taxon>
        <taxon>metagenomes</taxon>
        <taxon>ecological metagenomes</taxon>
    </lineage>
</organism>
<keyword evidence="5" id="KW-0663">Pyridoxal phosphate</keyword>
<dbReference type="GO" id="GO:0008483">
    <property type="term" value="F:transaminase activity"/>
    <property type="evidence" value="ECO:0007669"/>
    <property type="project" value="UniProtKB-KW"/>
</dbReference>
<keyword evidence="4" id="KW-0808">Transferase</keyword>
<evidence type="ECO:0000259" key="6">
    <source>
        <dbReference type="Pfam" id="PF00155"/>
    </source>
</evidence>